<dbReference type="HOGENOM" id="CLU_004282_3_2_6"/>
<dbReference type="Pfam" id="PF00305">
    <property type="entry name" value="Lipoxygenase"/>
    <property type="match status" value="1"/>
</dbReference>
<accession>I3CEX6</accession>
<dbReference type="InterPro" id="IPR036226">
    <property type="entry name" value="LipOase_C_sf"/>
</dbReference>
<dbReference type="SMR" id="I3CEX6"/>
<dbReference type="Gene3D" id="3.10.450.60">
    <property type="match status" value="1"/>
</dbReference>
<dbReference type="SUPFAM" id="SSF48484">
    <property type="entry name" value="Lipoxigenase"/>
    <property type="match status" value="1"/>
</dbReference>
<sequence length="551" mass="62749">MSTVATLPSQADAAKRQAYLEKMREVYAYQYSYNDTFATVLKLPDAEKPDCAYQYGSIKNLLSLLPSLPRILSTQIKQWLKRPITGYQDYLFFGRDSFPDTRFIDNFQSDAYFGLQRAIGINHVTLQGASSTNLLPTNFDLTRVRQLFPQLTAGDNFDSAFDNRRLFFVDYAMLQGLVDHQGEYAGRKQYVTAPLVLLYRQASGVLQPLAIQLNQIPSDTNPVFTPLDGLAWTAAKLYAQVADVNYQEFITHATRIHYLVESFVIATHQQLYKTHPVFLLLKPNLEYTLSVNVHHLFLKNSKGVPGDFGAQLAGDYDSMVELMSTAFKTYDFTANALPLDIAKREVDLPELFYPYAAEGRKIWDLTQAFVLDYLNLYYPNTKILAEDNEIQAWARFMADDDGMRIKGFPSRFETVEALAQAVGQIIFITTAHHSSIHYPQYLFSGFTPAMPFAAYEPAPTTIHCDLINQEYLLNALPLRQPSMTQAFIFYLTDFRLGQMGNYRLEAKAQTLVKNYREKLDALATQLNEDSTSRAYPYIYLNPSYIPNSVMV</sequence>
<name>I3CEX6_9GAMM</name>
<dbReference type="eggNOG" id="ENOG502Z9KW">
    <property type="taxonomic scope" value="Bacteria"/>
</dbReference>
<dbReference type="GO" id="GO:0016702">
    <property type="term" value="F:oxidoreductase activity, acting on single donors with incorporation of molecular oxygen, incorporation of two atoms of oxygen"/>
    <property type="evidence" value="ECO:0007669"/>
    <property type="project" value="InterPro"/>
</dbReference>
<keyword evidence="1" id="KW-0479">Metal-binding</keyword>
<dbReference type="InterPro" id="IPR013819">
    <property type="entry name" value="LipOase_C"/>
</dbReference>
<dbReference type="RefSeq" id="WP_002684867.1">
    <property type="nucleotide sequence ID" value="NZ_JH600070.1"/>
</dbReference>
<proteinExistence type="predicted"/>
<dbReference type="OrthoDB" id="5912511at2"/>
<dbReference type="EMBL" id="JH600070">
    <property type="protein sequence ID" value="EIJ42169.1"/>
    <property type="molecule type" value="Genomic_DNA"/>
</dbReference>
<dbReference type="InterPro" id="IPR000907">
    <property type="entry name" value="LipOase"/>
</dbReference>
<evidence type="ECO:0000313" key="4">
    <source>
        <dbReference type="EMBL" id="EIJ42169.1"/>
    </source>
</evidence>
<dbReference type="Proteomes" id="UP000005744">
    <property type="component" value="Unassembled WGS sequence"/>
</dbReference>
<dbReference type="PRINTS" id="PR00087">
    <property type="entry name" value="LIPOXYGENASE"/>
</dbReference>
<dbReference type="GO" id="GO:0034440">
    <property type="term" value="P:lipid oxidation"/>
    <property type="evidence" value="ECO:0007669"/>
    <property type="project" value="InterPro"/>
</dbReference>
<dbReference type="GO" id="GO:0046872">
    <property type="term" value="F:metal ion binding"/>
    <property type="evidence" value="ECO:0007669"/>
    <property type="project" value="UniProtKB-KW"/>
</dbReference>
<evidence type="ECO:0000256" key="2">
    <source>
        <dbReference type="ARBA" id="ARBA00023002"/>
    </source>
</evidence>
<gene>
    <name evidence="4" type="ORF">BegalDRAFT_1272</name>
</gene>
<dbReference type="PROSITE" id="PS51393">
    <property type="entry name" value="LIPOXYGENASE_3"/>
    <property type="match status" value="1"/>
</dbReference>
<evidence type="ECO:0000313" key="5">
    <source>
        <dbReference type="Proteomes" id="UP000005744"/>
    </source>
</evidence>
<dbReference type="AlphaFoldDB" id="I3CEX6"/>
<evidence type="ECO:0000256" key="1">
    <source>
        <dbReference type="ARBA" id="ARBA00022723"/>
    </source>
</evidence>
<keyword evidence="2" id="KW-0560">Oxidoreductase</keyword>
<dbReference type="STRING" id="395493.BegalDRAFT_1272"/>
<keyword evidence="5" id="KW-1185">Reference proteome</keyword>
<organism evidence="4 5">
    <name type="scientific">Beggiatoa alba B18LD</name>
    <dbReference type="NCBI Taxonomy" id="395493"/>
    <lineage>
        <taxon>Bacteria</taxon>
        <taxon>Pseudomonadati</taxon>
        <taxon>Pseudomonadota</taxon>
        <taxon>Gammaproteobacteria</taxon>
        <taxon>Thiotrichales</taxon>
        <taxon>Thiotrichaceae</taxon>
        <taxon>Beggiatoa</taxon>
    </lineage>
</organism>
<dbReference type="PANTHER" id="PTHR11771">
    <property type="entry name" value="LIPOXYGENASE"/>
    <property type="match status" value="1"/>
</dbReference>
<evidence type="ECO:0000259" key="3">
    <source>
        <dbReference type="PROSITE" id="PS51393"/>
    </source>
</evidence>
<protein>
    <submittedName>
        <fullName evidence="4">Lipoxygenase</fullName>
    </submittedName>
</protein>
<reference evidence="4 5" key="1">
    <citation type="submission" date="2011-11" db="EMBL/GenBank/DDBJ databases">
        <title>Improved High-Quality Draft sequence of Beggiatoa alba B18lD.</title>
        <authorList>
            <consortium name="US DOE Joint Genome Institute"/>
            <person name="Lucas S."/>
            <person name="Han J."/>
            <person name="Lapidus A."/>
            <person name="Cheng J.-F."/>
            <person name="Goodwin L."/>
            <person name="Pitluck S."/>
            <person name="Peters L."/>
            <person name="Mikhailova N."/>
            <person name="Held B."/>
            <person name="Detter J.C."/>
            <person name="Han C."/>
            <person name="Tapia R."/>
            <person name="Land M."/>
            <person name="Hauser L."/>
            <person name="Kyrpides N."/>
            <person name="Ivanova N."/>
            <person name="Pagani I."/>
            <person name="Samuel K."/>
            <person name="Teske A."/>
            <person name="Mueller J."/>
            <person name="Woyke T."/>
        </authorList>
    </citation>
    <scope>NUCLEOTIDE SEQUENCE [LARGE SCALE GENOMIC DNA]</scope>
    <source>
        <strain evidence="4 5">B18LD</strain>
    </source>
</reference>
<dbReference type="Gene3D" id="1.20.245.10">
    <property type="entry name" value="Lipoxygenase-1, Domain 5"/>
    <property type="match status" value="1"/>
</dbReference>
<feature type="domain" description="Lipoxygenase" evidence="3">
    <location>
        <begin position="1"/>
        <end position="551"/>
    </location>
</feature>